<sequence>MNKMFLTFMALTLPLAIFGVYTDNFARNKMMPLAAAAYSELPGVCLEHAFVNASIFRQITVSCDIFEKDHCSGFTAVSHSDRAIIVAFRGSESFIQLITESTQTMFSSKVTFIGGGQVSEFLFKGFNTVWTNGMKDDVMTLKNTYYNYDIWVTGHSVGGAMASIAAATIVKTGIKPASNVILYTFGQPRTGDKAFATSHDSMGMQSYRLTHHRDMVAHVPPMNFEGYYHHEAEVWYDNDMKVGQGYIECDNADEDNNCSDSDFFTLSIDDHTHYFNRKVSTFGDDGCIDAFKNLKTHKQIGNEISYKSM</sequence>
<evidence type="ECO:0000313" key="2">
    <source>
        <dbReference type="WBParaSite" id="PS1159_v2.g10389.t1"/>
    </source>
</evidence>
<protein>
    <submittedName>
        <fullName evidence="2">Fungal lipase-like domain-containing protein</fullName>
    </submittedName>
</protein>
<dbReference type="WBParaSite" id="PS1159_v2.g10389.t1">
    <property type="protein sequence ID" value="PS1159_v2.g10389.t1"/>
    <property type="gene ID" value="PS1159_v2.g10389"/>
</dbReference>
<name>A0AC35ESH9_9BILA</name>
<dbReference type="Proteomes" id="UP000887580">
    <property type="component" value="Unplaced"/>
</dbReference>
<accession>A0AC35ESH9</accession>
<organism evidence="1 2">
    <name type="scientific">Panagrolaimus sp. PS1159</name>
    <dbReference type="NCBI Taxonomy" id="55785"/>
    <lineage>
        <taxon>Eukaryota</taxon>
        <taxon>Metazoa</taxon>
        <taxon>Ecdysozoa</taxon>
        <taxon>Nematoda</taxon>
        <taxon>Chromadorea</taxon>
        <taxon>Rhabditida</taxon>
        <taxon>Tylenchina</taxon>
        <taxon>Panagrolaimomorpha</taxon>
        <taxon>Panagrolaimoidea</taxon>
        <taxon>Panagrolaimidae</taxon>
        <taxon>Panagrolaimus</taxon>
    </lineage>
</organism>
<proteinExistence type="predicted"/>
<reference evidence="2" key="1">
    <citation type="submission" date="2022-11" db="UniProtKB">
        <authorList>
            <consortium name="WormBaseParasite"/>
        </authorList>
    </citation>
    <scope>IDENTIFICATION</scope>
</reference>
<evidence type="ECO:0000313" key="1">
    <source>
        <dbReference type="Proteomes" id="UP000887580"/>
    </source>
</evidence>